<comment type="caution">
    <text evidence="2">The sequence shown here is derived from an EMBL/GenBank/DDBJ whole genome shotgun (WGS) entry which is preliminary data.</text>
</comment>
<dbReference type="PANTHER" id="PTHR43479">
    <property type="entry name" value="ACREF/ENVCD OPERON REPRESSOR-RELATED"/>
    <property type="match status" value="1"/>
</dbReference>
<dbReference type="RefSeq" id="WP_015526040.1">
    <property type="nucleotide sequence ID" value="NZ_PSQG01000012.1"/>
</dbReference>
<dbReference type="AlphaFoldDB" id="A0A367G0R3"/>
<sequence length="194" mass="22486">MTNATKLALEESLKHLLLKKPLDKITINDLTTDCGISRMTFYYHFKDIYDLVEWCCLEDARIALQGKKTSSTWHEGLLQIFDAVMENKPFILNVYRCVGREQIENYLFQLTCDLLMGVVTEKSKDIPITDEQKIFIADLYKYSFVGIMLDWIKNGMREDYREIADDTATALYGSIDNAIRNFAARNKTAEMHTE</sequence>
<evidence type="ECO:0000313" key="2">
    <source>
        <dbReference type="EMBL" id="RCH43696.1"/>
    </source>
</evidence>
<dbReference type="GO" id="GO:0016301">
    <property type="term" value="F:kinase activity"/>
    <property type="evidence" value="ECO:0007669"/>
    <property type="project" value="UniProtKB-KW"/>
</dbReference>
<gene>
    <name evidence="2" type="ORF">C4886_09815</name>
</gene>
<reference evidence="2 3" key="1">
    <citation type="submission" date="2018-02" db="EMBL/GenBank/DDBJ databases">
        <title>Complete genome sequencing of Faecalibacterium prausnitzii strains isolated from the human gut.</title>
        <authorList>
            <person name="Fitzgerald B.C."/>
            <person name="Shkoporov A.N."/>
            <person name="Ross P.R."/>
            <person name="Hill C."/>
        </authorList>
    </citation>
    <scope>NUCLEOTIDE SEQUENCE [LARGE SCALE GENOMIC DNA]</scope>
    <source>
        <strain evidence="2 3">APC942/31-1</strain>
    </source>
</reference>
<protein>
    <submittedName>
        <fullName evidence="2">Dihydroxyacetone kinase transcriptional activator DhaS</fullName>
    </submittedName>
</protein>
<dbReference type="InterPro" id="IPR050624">
    <property type="entry name" value="HTH-type_Tx_Regulator"/>
</dbReference>
<organism evidence="2 3">
    <name type="scientific">Blautia obeum</name>
    <dbReference type="NCBI Taxonomy" id="40520"/>
    <lineage>
        <taxon>Bacteria</taxon>
        <taxon>Bacillati</taxon>
        <taxon>Bacillota</taxon>
        <taxon>Clostridia</taxon>
        <taxon>Lachnospirales</taxon>
        <taxon>Lachnospiraceae</taxon>
        <taxon>Blautia</taxon>
    </lineage>
</organism>
<feature type="domain" description="Transcriptional regulator TetR C-terminal Firmicutes type" evidence="1">
    <location>
        <begin position="72"/>
        <end position="169"/>
    </location>
</feature>
<dbReference type="EMBL" id="PSQG01000012">
    <property type="protein sequence ID" value="RCH43696.1"/>
    <property type="molecule type" value="Genomic_DNA"/>
</dbReference>
<dbReference type="Gene3D" id="1.10.357.10">
    <property type="entry name" value="Tetracycline Repressor, domain 2"/>
    <property type="match status" value="1"/>
</dbReference>
<dbReference type="SUPFAM" id="SSF46689">
    <property type="entry name" value="Homeodomain-like"/>
    <property type="match status" value="1"/>
</dbReference>
<dbReference type="InterPro" id="IPR009057">
    <property type="entry name" value="Homeodomain-like_sf"/>
</dbReference>
<dbReference type="Proteomes" id="UP000253208">
    <property type="component" value="Unassembled WGS sequence"/>
</dbReference>
<evidence type="ECO:0000313" key="3">
    <source>
        <dbReference type="Proteomes" id="UP000253208"/>
    </source>
</evidence>
<dbReference type="Pfam" id="PF14278">
    <property type="entry name" value="TetR_C_8"/>
    <property type="match status" value="1"/>
</dbReference>
<keyword evidence="2" id="KW-0808">Transferase</keyword>
<accession>A0A367G0R3</accession>
<dbReference type="InterPro" id="IPR039532">
    <property type="entry name" value="TetR_C_Firmicutes"/>
</dbReference>
<dbReference type="PANTHER" id="PTHR43479:SF7">
    <property type="entry name" value="TETR-FAMILY TRANSCRIPTIONAL REGULATOR"/>
    <property type="match status" value="1"/>
</dbReference>
<evidence type="ECO:0000259" key="1">
    <source>
        <dbReference type="Pfam" id="PF14278"/>
    </source>
</evidence>
<name>A0A367G0R3_9FIRM</name>
<proteinExistence type="predicted"/>
<keyword evidence="2" id="KW-0418">Kinase</keyword>